<protein>
    <submittedName>
        <fullName evidence="2">Uncharacterized protein</fullName>
    </submittedName>
</protein>
<gene>
    <name evidence="2" type="ORF">EVA_17282</name>
</gene>
<comment type="caution">
    <text evidence="2">The sequence shown here is derived from an EMBL/GenBank/DDBJ whole genome shotgun (WGS) entry which is preliminary data.</text>
</comment>
<accession>J9C4A2</accession>
<reference evidence="2" key="1">
    <citation type="journal article" date="2012" name="PLoS ONE">
        <title>Gene sets for utilization of primary and secondary nutrition supplies in the distal gut of endangered iberian lynx.</title>
        <authorList>
            <person name="Alcaide M."/>
            <person name="Messina E."/>
            <person name="Richter M."/>
            <person name="Bargiela R."/>
            <person name="Peplies J."/>
            <person name="Huws S.A."/>
            <person name="Newbold C.J."/>
            <person name="Golyshin P.N."/>
            <person name="Simon M.A."/>
            <person name="Lopez G."/>
            <person name="Yakimov M.M."/>
            <person name="Ferrer M."/>
        </authorList>
    </citation>
    <scope>NUCLEOTIDE SEQUENCE</scope>
</reference>
<feature type="compositionally biased region" description="Polar residues" evidence="1">
    <location>
        <begin position="20"/>
        <end position="49"/>
    </location>
</feature>
<proteinExistence type="predicted"/>
<feature type="compositionally biased region" description="Polar residues" evidence="1">
    <location>
        <begin position="1"/>
        <end position="11"/>
    </location>
</feature>
<feature type="region of interest" description="Disordered" evidence="1">
    <location>
        <begin position="1"/>
        <end position="65"/>
    </location>
</feature>
<dbReference type="EMBL" id="AMCI01006275">
    <property type="protein sequence ID" value="EJW94615.1"/>
    <property type="molecule type" value="Genomic_DNA"/>
</dbReference>
<evidence type="ECO:0000313" key="2">
    <source>
        <dbReference type="EMBL" id="EJW94615.1"/>
    </source>
</evidence>
<name>J9C4A2_9ZZZZ</name>
<dbReference type="AlphaFoldDB" id="J9C4A2"/>
<sequence length="65" mass="6888">MNSLGLHSGSLTHPLGGTACRSSQQNAQPHVLQGSNDTLGGSRLTGTRPTRQHHHFRADGFLDGL</sequence>
<organism evidence="2">
    <name type="scientific">gut metagenome</name>
    <dbReference type="NCBI Taxonomy" id="749906"/>
    <lineage>
        <taxon>unclassified sequences</taxon>
        <taxon>metagenomes</taxon>
        <taxon>organismal metagenomes</taxon>
    </lineage>
</organism>
<evidence type="ECO:0000256" key="1">
    <source>
        <dbReference type="SAM" id="MobiDB-lite"/>
    </source>
</evidence>